<reference evidence="2" key="2">
    <citation type="journal article" date="2007" name="Science">
        <title>Draft genome sequence of the sexually transmitted pathogen Trichomonas vaginalis.</title>
        <authorList>
            <person name="Carlton J.M."/>
            <person name="Hirt R.P."/>
            <person name="Silva J.C."/>
            <person name="Delcher A.L."/>
            <person name="Schatz M."/>
            <person name="Zhao Q."/>
            <person name="Wortman J.R."/>
            <person name="Bidwell S.L."/>
            <person name="Alsmark U.C.M."/>
            <person name="Besteiro S."/>
            <person name="Sicheritz-Ponten T."/>
            <person name="Noel C.J."/>
            <person name="Dacks J.B."/>
            <person name="Foster P.G."/>
            <person name="Simillion C."/>
            <person name="Van de Peer Y."/>
            <person name="Miranda-Saavedra D."/>
            <person name="Barton G.J."/>
            <person name="Westrop G.D."/>
            <person name="Mueller S."/>
            <person name="Dessi D."/>
            <person name="Fiori P.L."/>
            <person name="Ren Q."/>
            <person name="Paulsen I."/>
            <person name="Zhang H."/>
            <person name="Bastida-Corcuera F.D."/>
            <person name="Simoes-Barbosa A."/>
            <person name="Brown M.T."/>
            <person name="Hayes R.D."/>
            <person name="Mukherjee M."/>
            <person name="Okumura C.Y."/>
            <person name="Schneider R."/>
            <person name="Smith A.J."/>
            <person name="Vanacova S."/>
            <person name="Villalvazo M."/>
            <person name="Haas B.J."/>
            <person name="Pertea M."/>
            <person name="Feldblyum T.V."/>
            <person name="Utterback T.R."/>
            <person name="Shu C.L."/>
            <person name="Osoegawa K."/>
            <person name="de Jong P.J."/>
            <person name="Hrdy I."/>
            <person name="Horvathova L."/>
            <person name="Zubacova Z."/>
            <person name="Dolezal P."/>
            <person name="Malik S.B."/>
            <person name="Logsdon J.M. Jr."/>
            <person name="Henze K."/>
            <person name="Gupta A."/>
            <person name="Wang C.C."/>
            <person name="Dunne R.L."/>
            <person name="Upcroft J.A."/>
            <person name="Upcroft P."/>
            <person name="White O."/>
            <person name="Salzberg S.L."/>
            <person name="Tang P."/>
            <person name="Chiu C.-H."/>
            <person name="Lee Y.-S."/>
            <person name="Embley T.M."/>
            <person name="Coombs G.H."/>
            <person name="Mottram J.C."/>
            <person name="Tachezy J."/>
            <person name="Fraser-Liggett C.M."/>
            <person name="Johnson P.J."/>
        </authorList>
    </citation>
    <scope>NUCLEOTIDE SEQUENCE [LARGE SCALE GENOMIC DNA]</scope>
    <source>
        <strain evidence="2">G3</strain>
    </source>
</reference>
<dbReference type="GO" id="GO:0012505">
    <property type="term" value="C:endomembrane system"/>
    <property type="evidence" value="ECO:0000318"/>
    <property type="project" value="GO_Central"/>
</dbReference>
<dbReference type="SMART" id="SM00174">
    <property type="entry name" value="RHO"/>
    <property type="match status" value="1"/>
</dbReference>
<dbReference type="SUPFAM" id="SSF52540">
    <property type="entry name" value="P-loop containing nucleoside triphosphate hydrolases"/>
    <property type="match status" value="1"/>
</dbReference>
<evidence type="ECO:0000256" key="1">
    <source>
        <dbReference type="ARBA" id="ARBA00022741"/>
    </source>
</evidence>
<dbReference type="GO" id="GO:0006886">
    <property type="term" value="P:intracellular protein transport"/>
    <property type="evidence" value="ECO:0000318"/>
    <property type="project" value="GO_Central"/>
</dbReference>
<sequence>MSQENTELFPTRKYAKPDVKLVLLGDSAVGKTKLVERFLLKDYSPITNSTFALTLYEHTENLSGKDVQVCIWDTAGQGCFDELHPSFFYGADAAILVFDATRKETYQHLEEWHAQLISQRGQIPIIVVVNKQDLNPGITRTQFKWVKEHNYPIYYTSAAKGTNVFRVFQEAIKLGWTQKNNPDDVMGVIVGLLAKQAEENTE</sequence>
<dbReference type="KEGG" id="tva:4772999"/>
<dbReference type="SMR" id="A2DXB8"/>
<dbReference type="RefSeq" id="XP_001327223.1">
    <property type="nucleotide sequence ID" value="XM_001327188.1"/>
</dbReference>
<proteinExistence type="predicted"/>
<dbReference type="eggNOG" id="KOG0087">
    <property type="taxonomic scope" value="Eukaryota"/>
</dbReference>
<dbReference type="SMART" id="SM00175">
    <property type="entry name" value="RAB"/>
    <property type="match status" value="1"/>
</dbReference>
<dbReference type="EMBL" id="DS113262">
    <property type="protein sequence ID" value="EAY15000.1"/>
    <property type="molecule type" value="Genomic_DNA"/>
</dbReference>
<dbReference type="InParanoid" id="A2DXB8"/>
<keyword evidence="1" id="KW-0547">Nucleotide-binding</keyword>
<dbReference type="FunFam" id="3.40.50.300:FF:001447">
    <property type="entry name" value="Ras-related protein Rab-1B"/>
    <property type="match status" value="1"/>
</dbReference>
<dbReference type="Pfam" id="PF00071">
    <property type="entry name" value="Ras"/>
    <property type="match status" value="1"/>
</dbReference>
<dbReference type="AlphaFoldDB" id="A2DXB8"/>
<dbReference type="OrthoDB" id="48625at2759"/>
<gene>
    <name evidence="2" type="ORF">TVAG_397310</name>
</gene>
<dbReference type="PRINTS" id="PR00449">
    <property type="entry name" value="RASTRNSFRMNG"/>
</dbReference>
<dbReference type="Proteomes" id="UP000001542">
    <property type="component" value="Unassembled WGS sequence"/>
</dbReference>
<dbReference type="GO" id="GO:0003924">
    <property type="term" value="F:GTPase activity"/>
    <property type="evidence" value="ECO:0000318"/>
    <property type="project" value="GO_Central"/>
</dbReference>
<dbReference type="InterPro" id="IPR027417">
    <property type="entry name" value="P-loop_NTPase"/>
</dbReference>
<evidence type="ECO:0000313" key="2">
    <source>
        <dbReference type="EMBL" id="EAY15000.1"/>
    </source>
</evidence>
<dbReference type="InterPro" id="IPR005225">
    <property type="entry name" value="Small_GTP-bd"/>
</dbReference>
<dbReference type="PROSITE" id="PS51419">
    <property type="entry name" value="RAB"/>
    <property type="match status" value="1"/>
</dbReference>
<dbReference type="InterPro" id="IPR001806">
    <property type="entry name" value="Small_GTPase"/>
</dbReference>
<dbReference type="SMART" id="SM00173">
    <property type="entry name" value="RAS"/>
    <property type="match status" value="1"/>
</dbReference>
<dbReference type="PANTHER" id="PTHR47978">
    <property type="match status" value="1"/>
</dbReference>
<organism evidence="2 3">
    <name type="scientific">Trichomonas vaginalis (strain ATCC PRA-98 / G3)</name>
    <dbReference type="NCBI Taxonomy" id="412133"/>
    <lineage>
        <taxon>Eukaryota</taxon>
        <taxon>Metamonada</taxon>
        <taxon>Parabasalia</taxon>
        <taxon>Trichomonadida</taxon>
        <taxon>Trichomonadidae</taxon>
        <taxon>Trichomonas</taxon>
    </lineage>
</organism>
<protein>
    <submittedName>
        <fullName evidence="2">Ras family protein</fullName>
    </submittedName>
</protein>
<keyword evidence="3" id="KW-1185">Reference proteome</keyword>
<dbReference type="GO" id="GO:0005525">
    <property type="term" value="F:GTP binding"/>
    <property type="evidence" value="ECO:0007669"/>
    <property type="project" value="InterPro"/>
</dbReference>
<evidence type="ECO:0000313" key="3">
    <source>
        <dbReference type="Proteomes" id="UP000001542"/>
    </source>
</evidence>
<dbReference type="VEuPathDB" id="TrichDB:TVAG_397310"/>
<dbReference type="OMA" id="PTIWAIY"/>
<dbReference type="STRING" id="5722.A2DXB8"/>
<name>A2DXB8_TRIV3</name>
<dbReference type="NCBIfam" id="TIGR00231">
    <property type="entry name" value="small_GTP"/>
    <property type="match status" value="1"/>
</dbReference>
<dbReference type="VEuPathDB" id="TrichDB:TVAGG3_0672770"/>
<reference evidence="2" key="1">
    <citation type="submission" date="2006-10" db="EMBL/GenBank/DDBJ databases">
        <authorList>
            <person name="Amadeo P."/>
            <person name="Zhao Q."/>
            <person name="Wortman J."/>
            <person name="Fraser-Liggett C."/>
            <person name="Carlton J."/>
        </authorList>
    </citation>
    <scope>NUCLEOTIDE SEQUENCE</scope>
    <source>
        <strain evidence="2">G3</strain>
    </source>
</reference>
<accession>A2DXB8</accession>
<dbReference type="Gene3D" id="3.40.50.300">
    <property type="entry name" value="P-loop containing nucleotide triphosphate hydrolases"/>
    <property type="match status" value="1"/>
</dbReference>
<dbReference type="SMART" id="SM00176">
    <property type="entry name" value="RAN"/>
    <property type="match status" value="1"/>
</dbReference>